<dbReference type="Proteomes" id="UP000266677">
    <property type="component" value="Unassembled WGS sequence"/>
</dbReference>
<dbReference type="OrthoDB" id="9787127at2"/>
<dbReference type="InterPro" id="IPR004919">
    <property type="entry name" value="GmrSD_N"/>
</dbReference>
<evidence type="ECO:0000313" key="3">
    <source>
        <dbReference type="Proteomes" id="UP000266677"/>
    </source>
</evidence>
<proteinExistence type="predicted"/>
<accession>A0A3A4JKJ3</accession>
<keyword evidence="3" id="KW-1185">Reference proteome</keyword>
<name>A0A3A4JKJ3_9NOCA</name>
<sequence>MVDDREVGARYPLAFHYELNGGGEVVDLEREDTGGPVGHPYDPNKIDIVTRPLSVGLILSRLRKGGIDLQPDFQRNAGIWSDTNQSRLIESMLLRIPLPAFYAAENAGDIWAIVDGTQRLTAISRFIDPESVHLPPLVLRDLNYLDFNGSRFADLPGQLQTRLEETELVLHLIRLGTPEEAKFNIFARLNTGGLPLTTQELRHALIPGPARELLAELAASVEFQQATVGSANRSRMADREMVLRFIAFLRSDPGEYDDWDFDHFLREAMHSINGLASHEIDDLRVTFRRVMTASRAIFGNDAFRRLYDRRTGRNPINKALFEAVSVGLAKRTSEQVNELCAASSEVVAALTELMNSDSRFGASISTMAGEPPKVQTRFKRIDDLFARFDGS</sequence>
<dbReference type="PANTHER" id="PTHR39639">
    <property type="entry name" value="CHROMOSOME 16, WHOLE GENOME SHOTGUN SEQUENCE"/>
    <property type="match status" value="1"/>
</dbReference>
<evidence type="ECO:0000259" key="1">
    <source>
        <dbReference type="Pfam" id="PF03235"/>
    </source>
</evidence>
<dbReference type="Pfam" id="PF03235">
    <property type="entry name" value="GmrSD_N"/>
    <property type="match status" value="1"/>
</dbReference>
<dbReference type="PANTHER" id="PTHR39639:SF1">
    <property type="entry name" value="DUF262 DOMAIN-CONTAINING PROTEIN"/>
    <property type="match status" value="1"/>
</dbReference>
<organism evidence="2 3">
    <name type="scientific">Nocardia panacis</name>
    <dbReference type="NCBI Taxonomy" id="2340916"/>
    <lineage>
        <taxon>Bacteria</taxon>
        <taxon>Bacillati</taxon>
        <taxon>Actinomycetota</taxon>
        <taxon>Actinomycetes</taxon>
        <taxon>Mycobacteriales</taxon>
        <taxon>Nocardiaceae</taxon>
        <taxon>Nocardia</taxon>
    </lineage>
</organism>
<dbReference type="RefSeq" id="WP_120044668.1">
    <property type="nucleotide sequence ID" value="NZ_QZFU01000045.1"/>
</dbReference>
<gene>
    <name evidence="2" type="ORF">D5S18_30910</name>
</gene>
<protein>
    <submittedName>
        <fullName evidence="2">DUF262 domain-containing protein</fullName>
    </submittedName>
</protein>
<comment type="caution">
    <text evidence="2">The sequence shown here is derived from an EMBL/GenBank/DDBJ whole genome shotgun (WGS) entry which is preliminary data.</text>
</comment>
<evidence type="ECO:0000313" key="2">
    <source>
        <dbReference type="EMBL" id="RJO69085.1"/>
    </source>
</evidence>
<dbReference type="EMBL" id="QZFU01000045">
    <property type="protein sequence ID" value="RJO69085.1"/>
    <property type="molecule type" value="Genomic_DNA"/>
</dbReference>
<feature type="domain" description="GmrSD restriction endonucleases N-terminal" evidence="1">
    <location>
        <begin position="62"/>
        <end position="206"/>
    </location>
</feature>
<dbReference type="AlphaFoldDB" id="A0A3A4JKJ3"/>
<reference evidence="2 3" key="1">
    <citation type="submission" date="2018-09" db="EMBL/GenBank/DDBJ databases">
        <title>YIM PH21274 draft genome.</title>
        <authorList>
            <person name="Miao C."/>
        </authorList>
    </citation>
    <scope>NUCLEOTIDE SEQUENCE [LARGE SCALE GENOMIC DNA]</scope>
    <source>
        <strain evidence="2 3">YIM PH 21724</strain>
    </source>
</reference>